<gene>
    <name evidence="3" type="ORF">NSCI0253_LOCUS789</name>
</gene>
<name>A0A7S0ZMF2_NOCSC</name>
<dbReference type="InterPro" id="IPR001806">
    <property type="entry name" value="Small_GTPase"/>
</dbReference>
<sequence>MQSMTSLSLSDQLVAAHTHSVRKLLNVGVAVLAGVVGRLLQGRLRSSRRGEMILRTDDSGAEACLQWIVAFLGPREIALLAPVARIFSKDSIWHPLCVRDVPVLVGDASWRGCYRRYFEERLVVEPWHGEDLRSVAVVLLGDSMAGKSALLLRLVESQYSEPLPVTLGADFMNLVVRFRGLRLRAQICDMPGLERLSFIPTMYLPQAHAAVLCFDVSARTSFEHLKGHLIRVRAAGRPPMSITIAALKCDLAEDGVPGAPERHALLEEARLFAEARGVAFVSASAKTGLRVEEVLATAIKRVDLLQLRHNPGGKTRRRQSPPDDSRCVVA</sequence>
<dbReference type="GO" id="GO:0005525">
    <property type="term" value="F:GTP binding"/>
    <property type="evidence" value="ECO:0007669"/>
    <property type="project" value="InterPro"/>
</dbReference>
<dbReference type="CDD" id="cd00154">
    <property type="entry name" value="Rab"/>
    <property type="match status" value="1"/>
</dbReference>
<dbReference type="NCBIfam" id="TIGR00231">
    <property type="entry name" value="small_GTP"/>
    <property type="match status" value="1"/>
</dbReference>
<dbReference type="PRINTS" id="PR00449">
    <property type="entry name" value="RASTRNSFRMNG"/>
</dbReference>
<protein>
    <submittedName>
        <fullName evidence="3">Uncharacterized protein</fullName>
    </submittedName>
</protein>
<dbReference type="GO" id="GO:0003924">
    <property type="term" value="F:GTPase activity"/>
    <property type="evidence" value="ECO:0007669"/>
    <property type="project" value="InterPro"/>
</dbReference>
<organism evidence="3">
    <name type="scientific">Noctiluca scintillans</name>
    <name type="common">Sea sparkle</name>
    <name type="synonym">Red tide dinoflagellate</name>
    <dbReference type="NCBI Taxonomy" id="2966"/>
    <lineage>
        <taxon>Eukaryota</taxon>
        <taxon>Sar</taxon>
        <taxon>Alveolata</taxon>
        <taxon>Dinophyceae</taxon>
        <taxon>Noctilucales</taxon>
        <taxon>Noctilucaceae</taxon>
        <taxon>Noctiluca</taxon>
    </lineage>
</organism>
<accession>A0A7S0ZMF2</accession>
<dbReference type="SMART" id="SM00173">
    <property type="entry name" value="RAS"/>
    <property type="match status" value="1"/>
</dbReference>
<dbReference type="PROSITE" id="PS51421">
    <property type="entry name" value="RAS"/>
    <property type="match status" value="1"/>
</dbReference>
<reference evidence="3" key="1">
    <citation type="submission" date="2021-01" db="EMBL/GenBank/DDBJ databases">
        <authorList>
            <person name="Corre E."/>
            <person name="Pelletier E."/>
            <person name="Niang G."/>
            <person name="Scheremetjew M."/>
            <person name="Finn R."/>
            <person name="Kale V."/>
            <person name="Holt S."/>
            <person name="Cochrane G."/>
            <person name="Meng A."/>
            <person name="Brown T."/>
            <person name="Cohen L."/>
        </authorList>
    </citation>
    <scope>NUCLEOTIDE SEQUENCE</scope>
</reference>
<evidence type="ECO:0000256" key="1">
    <source>
        <dbReference type="ARBA" id="ARBA00022741"/>
    </source>
</evidence>
<proteinExistence type="predicted"/>
<keyword evidence="1" id="KW-0547">Nucleotide-binding</keyword>
<feature type="compositionally biased region" description="Basic and acidic residues" evidence="2">
    <location>
        <begin position="320"/>
        <end position="330"/>
    </location>
</feature>
<dbReference type="SUPFAM" id="SSF52540">
    <property type="entry name" value="P-loop containing nucleoside triphosphate hydrolases"/>
    <property type="match status" value="1"/>
</dbReference>
<feature type="region of interest" description="Disordered" evidence="2">
    <location>
        <begin position="310"/>
        <end position="330"/>
    </location>
</feature>
<dbReference type="InterPro" id="IPR005225">
    <property type="entry name" value="Small_GTP-bd"/>
</dbReference>
<dbReference type="AlphaFoldDB" id="A0A7S0ZMF2"/>
<dbReference type="Gene3D" id="3.40.50.300">
    <property type="entry name" value="P-loop containing nucleotide triphosphate hydrolases"/>
    <property type="match status" value="1"/>
</dbReference>
<dbReference type="PANTHER" id="PTHR47978">
    <property type="match status" value="1"/>
</dbReference>
<dbReference type="PROSITE" id="PS51419">
    <property type="entry name" value="RAB"/>
    <property type="match status" value="1"/>
</dbReference>
<dbReference type="Pfam" id="PF00071">
    <property type="entry name" value="Ras"/>
    <property type="match status" value="1"/>
</dbReference>
<evidence type="ECO:0000256" key="2">
    <source>
        <dbReference type="SAM" id="MobiDB-lite"/>
    </source>
</evidence>
<dbReference type="EMBL" id="HBFQ01001226">
    <property type="protein sequence ID" value="CAD8826443.1"/>
    <property type="molecule type" value="Transcribed_RNA"/>
</dbReference>
<dbReference type="SMART" id="SM00175">
    <property type="entry name" value="RAB"/>
    <property type="match status" value="1"/>
</dbReference>
<dbReference type="InterPro" id="IPR027417">
    <property type="entry name" value="P-loop_NTPase"/>
</dbReference>
<evidence type="ECO:0000313" key="3">
    <source>
        <dbReference type="EMBL" id="CAD8826443.1"/>
    </source>
</evidence>